<name>A0A1W6W233_VIBAL</name>
<organism evidence="1">
    <name type="scientific">Vibrio alginolyticus</name>
    <dbReference type="NCBI Taxonomy" id="663"/>
    <lineage>
        <taxon>Bacteria</taxon>
        <taxon>Pseudomonadati</taxon>
        <taxon>Pseudomonadota</taxon>
        <taxon>Gammaproteobacteria</taxon>
        <taxon>Vibrionales</taxon>
        <taxon>Vibrionaceae</taxon>
        <taxon>Vibrio</taxon>
    </lineage>
</organism>
<sequence>MLTEQIKSLIENECALSPRLTGVFFRKHLNQSMYDDDGQLTEFAIQCHHYFNELKRAAEQKAFHARLEQRRLQHEQQQESVKRVNQSVKKSANQSRAQFIGSLRFELNQGVLMVRSVSRSMPTPTKWIRRYLKKLGVRRVGKSLSNGVLFTGDAVTEILTCLQAKQAKNDTIPFELNISALPILTWFRSPLSLGTPTLEAQYS</sequence>
<protein>
    <submittedName>
        <fullName evidence="1">Uncharacterized protein</fullName>
    </submittedName>
</protein>
<dbReference type="AlphaFoldDB" id="A0A1W6W233"/>
<gene>
    <name evidence="1" type="ORF">K05K4_16130</name>
</gene>
<evidence type="ECO:0000313" key="1">
    <source>
        <dbReference type="EMBL" id="ARP18449.1"/>
    </source>
</evidence>
<accession>A0A1W6W233</accession>
<reference evidence="1" key="1">
    <citation type="submission" date="2016-10" db="EMBL/GenBank/DDBJ databases">
        <title>The High Quality Genome of Vibrio alginolyticus K01M1.</title>
        <authorList>
            <person name="Wendling C."/>
            <person name="Chibani C.M."/>
            <person name="Hertel R."/>
            <person name="Sproer C."/>
            <person name="Bunk B."/>
            <person name="Overmann J."/>
            <person name="Roth O."/>
            <person name="Liesegang H."/>
        </authorList>
    </citation>
    <scope>NUCLEOTIDE SEQUENCE</scope>
    <source>
        <strain evidence="1">K05K4</strain>
    </source>
</reference>
<proteinExistence type="predicted"/>
<dbReference type="EMBL" id="CP017902">
    <property type="protein sequence ID" value="ARP18449.1"/>
    <property type="molecule type" value="Genomic_DNA"/>
</dbReference>
<dbReference type="RefSeq" id="WP_086048342.1">
    <property type="nucleotide sequence ID" value="NZ_CP017897.1"/>
</dbReference>